<dbReference type="PANTHER" id="PTHR11773:SF1">
    <property type="entry name" value="GLYCINE DEHYDROGENASE (DECARBOXYLATING), MITOCHONDRIAL"/>
    <property type="match status" value="1"/>
</dbReference>
<keyword evidence="3 6" id="KW-0560">Oxidoreductase</keyword>
<accession>A0A1W1DUE8</accession>
<reference evidence="6" key="1">
    <citation type="submission" date="2016-10" db="EMBL/GenBank/DDBJ databases">
        <authorList>
            <person name="de Groot N.N."/>
        </authorList>
    </citation>
    <scope>NUCLEOTIDE SEQUENCE</scope>
</reference>
<evidence type="ECO:0000256" key="1">
    <source>
        <dbReference type="ARBA" id="ARBA00012134"/>
    </source>
</evidence>
<comment type="catalytic activity">
    <reaction evidence="4">
        <text>N(6)-[(R)-lipoyl]-L-lysyl-[glycine-cleavage complex H protein] + glycine + H(+) = N(6)-[(R)-S(8)-aminomethyldihydrolipoyl]-L-lysyl-[glycine-cleavage complex H protein] + CO2</text>
        <dbReference type="Rhea" id="RHEA:24304"/>
        <dbReference type="Rhea" id="RHEA-COMP:10494"/>
        <dbReference type="Rhea" id="RHEA-COMP:10495"/>
        <dbReference type="ChEBI" id="CHEBI:15378"/>
        <dbReference type="ChEBI" id="CHEBI:16526"/>
        <dbReference type="ChEBI" id="CHEBI:57305"/>
        <dbReference type="ChEBI" id="CHEBI:83099"/>
        <dbReference type="ChEBI" id="CHEBI:83143"/>
        <dbReference type="EC" id="1.4.4.2"/>
    </reaction>
</comment>
<evidence type="ECO:0000259" key="5">
    <source>
        <dbReference type="Pfam" id="PF21478"/>
    </source>
</evidence>
<name>A0A1W1DUE8_9ZZZZ</name>
<dbReference type="FunFam" id="3.90.1150.10:FF:000007">
    <property type="entry name" value="Glycine dehydrogenase (decarboxylating), mitochondrial"/>
    <property type="match status" value="1"/>
</dbReference>
<evidence type="ECO:0000256" key="4">
    <source>
        <dbReference type="ARBA" id="ARBA00049026"/>
    </source>
</evidence>
<dbReference type="PANTHER" id="PTHR11773">
    <property type="entry name" value="GLYCINE DEHYDROGENASE, DECARBOXYLATING"/>
    <property type="match status" value="1"/>
</dbReference>
<dbReference type="AlphaFoldDB" id="A0A1W1DUE8"/>
<dbReference type="GO" id="GO:0005829">
    <property type="term" value="C:cytosol"/>
    <property type="evidence" value="ECO:0007669"/>
    <property type="project" value="TreeGrafter"/>
</dbReference>
<dbReference type="EC" id="1.4.4.2" evidence="1"/>
<dbReference type="GO" id="GO:0004375">
    <property type="term" value="F:glycine dehydrogenase (decarboxylating) activity"/>
    <property type="evidence" value="ECO:0007669"/>
    <property type="project" value="UniProtKB-EC"/>
</dbReference>
<evidence type="ECO:0000256" key="3">
    <source>
        <dbReference type="ARBA" id="ARBA00023002"/>
    </source>
</evidence>
<proteinExistence type="predicted"/>
<gene>
    <name evidence="6" type="ORF">MNB_SUP05-SYMBIONT-4-528</name>
</gene>
<dbReference type="Gene3D" id="3.40.640.10">
    <property type="entry name" value="Type I PLP-dependent aspartate aminotransferase-like (Major domain)"/>
    <property type="match status" value="1"/>
</dbReference>
<dbReference type="SUPFAM" id="SSF53383">
    <property type="entry name" value="PLP-dependent transferases"/>
    <property type="match status" value="1"/>
</dbReference>
<dbReference type="InterPro" id="IPR015424">
    <property type="entry name" value="PyrdxlP-dep_Trfase"/>
</dbReference>
<dbReference type="EMBL" id="FPHY01000014">
    <property type="protein sequence ID" value="SFV85179.1"/>
    <property type="molecule type" value="Genomic_DNA"/>
</dbReference>
<dbReference type="InterPro" id="IPR020581">
    <property type="entry name" value="GDC_P"/>
</dbReference>
<dbReference type="InterPro" id="IPR015421">
    <property type="entry name" value="PyrdxlP-dep_Trfase_major"/>
</dbReference>
<dbReference type="Gene3D" id="3.90.1150.10">
    <property type="entry name" value="Aspartate Aminotransferase, domain 1"/>
    <property type="match status" value="1"/>
</dbReference>
<dbReference type="GO" id="GO:0030170">
    <property type="term" value="F:pyridoxal phosphate binding"/>
    <property type="evidence" value="ECO:0007669"/>
    <property type="project" value="TreeGrafter"/>
</dbReference>
<dbReference type="GO" id="GO:0005960">
    <property type="term" value="C:glycine cleavage complex"/>
    <property type="evidence" value="ECO:0007669"/>
    <property type="project" value="TreeGrafter"/>
</dbReference>
<dbReference type="GO" id="GO:0016594">
    <property type="term" value="F:glycine binding"/>
    <property type="evidence" value="ECO:0007669"/>
    <property type="project" value="TreeGrafter"/>
</dbReference>
<sequence length="304" mass="33719">MVTYPSTHGVFEVQIQQICEIIHTQGGQVYLDGANLNAMVGITRMGEFGADVSHINLHKTFAIPHGGGGPGMGPIGVKAHLAEFLPGDPLIKNSNAVSAAMYGSASILPISWSYIKLLGKHGMQRSTEIAIVSANYIADELKDYFPILYRGDQNMVAHECIIDIRPLKAQSGINEEDIAKRLMDYGFHSPTMSFPVAGTLMIEPTESESKREIDRFITAMLNIHNEIQKVINGEWDKDNNPLKNAPHTAVEMAGEWNYPYTRTQALYPVESLVANKYFPPVKRIDNVYGDRNLFCSCIATEEFE</sequence>
<dbReference type="GO" id="GO:0019464">
    <property type="term" value="P:glycine decarboxylation via glycine cleavage system"/>
    <property type="evidence" value="ECO:0007669"/>
    <property type="project" value="TreeGrafter"/>
</dbReference>
<protein>
    <recommendedName>
        <fullName evidence="1">glycine dehydrogenase (aminomethyl-transferring)</fullName>
        <ecNumber evidence="1">1.4.4.2</ecNumber>
    </recommendedName>
</protein>
<evidence type="ECO:0000313" key="6">
    <source>
        <dbReference type="EMBL" id="SFV85179.1"/>
    </source>
</evidence>
<organism evidence="6">
    <name type="scientific">hydrothermal vent metagenome</name>
    <dbReference type="NCBI Taxonomy" id="652676"/>
    <lineage>
        <taxon>unclassified sequences</taxon>
        <taxon>metagenomes</taxon>
        <taxon>ecological metagenomes</taxon>
    </lineage>
</organism>
<dbReference type="InterPro" id="IPR049316">
    <property type="entry name" value="GDC-P_C"/>
</dbReference>
<dbReference type="InterPro" id="IPR015422">
    <property type="entry name" value="PyrdxlP-dep_Trfase_small"/>
</dbReference>
<dbReference type="Pfam" id="PF21478">
    <property type="entry name" value="GcvP2_C"/>
    <property type="match status" value="1"/>
</dbReference>
<keyword evidence="2" id="KW-0663">Pyridoxal phosphate</keyword>
<feature type="domain" description="Glycine dehydrogenase C-terminal" evidence="5">
    <location>
        <begin position="126"/>
        <end position="247"/>
    </location>
</feature>
<evidence type="ECO:0000256" key="2">
    <source>
        <dbReference type="ARBA" id="ARBA00022898"/>
    </source>
</evidence>